<dbReference type="Pfam" id="PF01597">
    <property type="entry name" value="GCV_H"/>
    <property type="match status" value="1"/>
</dbReference>
<dbReference type="CDD" id="cd06848">
    <property type="entry name" value="GCS_H"/>
    <property type="match status" value="1"/>
</dbReference>
<dbReference type="InterPro" id="IPR011053">
    <property type="entry name" value="Single_hybrid_motif"/>
</dbReference>
<name>T1FMS6_HELRO</name>
<dbReference type="GO" id="GO:0019464">
    <property type="term" value="P:glycine decarboxylation via glycine cleavage system"/>
    <property type="evidence" value="ECO:0000318"/>
    <property type="project" value="GO_Central"/>
</dbReference>
<sequence>MTCASLLRSPMNLLLRMSKGHHFNQRITSQRYLSKNSVVNAERRYSEKHEWISLNGEIGTIGISHYAQESLGEIVYCQLPQVGDKYDKGDEVGAVESVKAASEVYTPVSGEIVERNDKAEENPSIINKSCYEKGWLFKLKLTDHNELQKLMSESAYQEFLKRQSHD</sequence>
<dbReference type="KEGG" id="hro:HELRODRAFT_185416"/>
<dbReference type="InterPro" id="IPR002930">
    <property type="entry name" value="GCV_H"/>
</dbReference>
<dbReference type="PANTHER" id="PTHR11715">
    <property type="entry name" value="GLYCINE CLEAVAGE SYSTEM H PROTEIN"/>
    <property type="match status" value="1"/>
</dbReference>
<reference evidence="7" key="3">
    <citation type="submission" date="2015-06" db="UniProtKB">
        <authorList>
            <consortium name="EnsemblMetazoa"/>
        </authorList>
    </citation>
    <scope>IDENTIFICATION</scope>
</reference>
<dbReference type="EnsemblMetazoa" id="HelroT185416">
    <property type="protein sequence ID" value="HelroP185416"/>
    <property type="gene ID" value="HelroG185416"/>
</dbReference>
<feature type="modified residue" description="N6-lipoyllysine" evidence="3">
    <location>
        <position position="99"/>
    </location>
</feature>
<evidence type="ECO:0000256" key="3">
    <source>
        <dbReference type="PIRSR" id="PIRSR617453-50"/>
    </source>
</evidence>
<dbReference type="NCBIfam" id="NF002270">
    <property type="entry name" value="PRK01202.1"/>
    <property type="match status" value="1"/>
</dbReference>
<dbReference type="EMBL" id="AMQM01003373">
    <property type="status" value="NOT_ANNOTATED_CDS"/>
    <property type="molecule type" value="Genomic_DNA"/>
</dbReference>
<dbReference type="OrthoDB" id="10264154at2759"/>
<keyword evidence="8" id="KW-1185">Reference proteome</keyword>
<dbReference type="HAMAP" id="MF_00272">
    <property type="entry name" value="GcvH"/>
    <property type="match status" value="1"/>
</dbReference>
<dbReference type="CTD" id="20210125"/>
<reference evidence="8" key="1">
    <citation type="submission" date="2012-12" db="EMBL/GenBank/DDBJ databases">
        <authorList>
            <person name="Hellsten U."/>
            <person name="Grimwood J."/>
            <person name="Chapman J.A."/>
            <person name="Shapiro H."/>
            <person name="Aerts A."/>
            <person name="Otillar R.P."/>
            <person name="Terry A.Y."/>
            <person name="Boore J.L."/>
            <person name="Simakov O."/>
            <person name="Marletaz F."/>
            <person name="Cho S.-J."/>
            <person name="Edsinger-Gonzales E."/>
            <person name="Havlak P."/>
            <person name="Kuo D.-H."/>
            <person name="Larsson T."/>
            <person name="Lv J."/>
            <person name="Arendt D."/>
            <person name="Savage R."/>
            <person name="Osoegawa K."/>
            <person name="de Jong P."/>
            <person name="Lindberg D.R."/>
            <person name="Seaver E.C."/>
            <person name="Weisblat D.A."/>
            <person name="Putnam N.H."/>
            <person name="Grigoriev I.V."/>
            <person name="Rokhsar D.S."/>
        </authorList>
    </citation>
    <scope>NUCLEOTIDE SEQUENCE</scope>
</reference>
<evidence type="ECO:0000256" key="2">
    <source>
        <dbReference type="ARBA" id="ARBA00022823"/>
    </source>
</evidence>
<dbReference type="InterPro" id="IPR017453">
    <property type="entry name" value="GCV_H_sub"/>
</dbReference>
<dbReference type="Proteomes" id="UP000015101">
    <property type="component" value="Unassembled WGS sequence"/>
</dbReference>
<reference evidence="6 8" key="2">
    <citation type="journal article" date="2013" name="Nature">
        <title>Insights into bilaterian evolution from three spiralian genomes.</title>
        <authorList>
            <person name="Simakov O."/>
            <person name="Marletaz F."/>
            <person name="Cho S.J."/>
            <person name="Edsinger-Gonzales E."/>
            <person name="Havlak P."/>
            <person name="Hellsten U."/>
            <person name="Kuo D.H."/>
            <person name="Larsson T."/>
            <person name="Lv J."/>
            <person name="Arendt D."/>
            <person name="Savage R."/>
            <person name="Osoegawa K."/>
            <person name="de Jong P."/>
            <person name="Grimwood J."/>
            <person name="Chapman J.A."/>
            <person name="Shapiro H."/>
            <person name="Aerts A."/>
            <person name="Otillar R.P."/>
            <person name="Terry A.Y."/>
            <person name="Boore J.L."/>
            <person name="Grigoriev I.V."/>
            <person name="Lindberg D.R."/>
            <person name="Seaver E.C."/>
            <person name="Weisblat D.A."/>
            <person name="Putnam N.H."/>
            <person name="Rokhsar D.S."/>
        </authorList>
    </citation>
    <scope>NUCLEOTIDE SEQUENCE</scope>
</reference>
<dbReference type="NCBIfam" id="TIGR00527">
    <property type="entry name" value="gcvH"/>
    <property type="match status" value="1"/>
</dbReference>
<protein>
    <recommendedName>
        <fullName evidence="4">Glycine cleavage system H protein</fullName>
    </recommendedName>
</protein>
<comment type="function">
    <text evidence="4">The H protein shuttles the methylamine group of glycine from the P protein to the T protein.</text>
</comment>
<dbReference type="PANTHER" id="PTHR11715:SF3">
    <property type="entry name" value="GLYCINE CLEAVAGE SYSTEM H PROTEIN-RELATED"/>
    <property type="match status" value="1"/>
</dbReference>
<dbReference type="STRING" id="6412.T1FMS6"/>
<dbReference type="RefSeq" id="XP_009013818.1">
    <property type="nucleotide sequence ID" value="XM_009015570.1"/>
</dbReference>
<organism evidence="7 8">
    <name type="scientific">Helobdella robusta</name>
    <name type="common">Californian leech</name>
    <dbReference type="NCBI Taxonomy" id="6412"/>
    <lineage>
        <taxon>Eukaryota</taxon>
        <taxon>Metazoa</taxon>
        <taxon>Spiralia</taxon>
        <taxon>Lophotrochozoa</taxon>
        <taxon>Annelida</taxon>
        <taxon>Clitellata</taxon>
        <taxon>Hirudinea</taxon>
        <taxon>Rhynchobdellida</taxon>
        <taxon>Glossiphoniidae</taxon>
        <taxon>Helobdella</taxon>
    </lineage>
</organism>
<evidence type="ECO:0000259" key="5">
    <source>
        <dbReference type="PROSITE" id="PS50968"/>
    </source>
</evidence>
<evidence type="ECO:0000313" key="8">
    <source>
        <dbReference type="Proteomes" id="UP000015101"/>
    </source>
</evidence>
<dbReference type="EMBL" id="KB096134">
    <property type="protein sequence ID" value="ESO08029.1"/>
    <property type="molecule type" value="Genomic_DNA"/>
</dbReference>
<comment type="subcellular location">
    <subcellularLocation>
        <location evidence="4">Mitochondrion</location>
    </subcellularLocation>
</comment>
<accession>T1FMS6</accession>
<dbReference type="SUPFAM" id="SSF51230">
    <property type="entry name" value="Single hybrid motif"/>
    <property type="match status" value="1"/>
</dbReference>
<evidence type="ECO:0000256" key="1">
    <source>
        <dbReference type="ARBA" id="ARBA00009249"/>
    </source>
</evidence>
<dbReference type="PROSITE" id="PS50968">
    <property type="entry name" value="BIOTINYL_LIPOYL"/>
    <property type="match status" value="1"/>
</dbReference>
<proteinExistence type="inferred from homology"/>
<dbReference type="GeneID" id="20210125"/>
<dbReference type="InterPro" id="IPR000089">
    <property type="entry name" value="Biotin_lipoyl"/>
</dbReference>
<evidence type="ECO:0000313" key="6">
    <source>
        <dbReference type="EMBL" id="ESO08029.1"/>
    </source>
</evidence>
<comment type="cofactor">
    <cofactor evidence="4">
        <name>(R)-lipoate</name>
        <dbReference type="ChEBI" id="CHEBI:83088"/>
    </cofactor>
    <text evidence="4">Binds 1 lipoyl cofactor covalently.</text>
</comment>
<dbReference type="GO" id="GO:0005739">
    <property type="term" value="C:mitochondrion"/>
    <property type="evidence" value="ECO:0000318"/>
    <property type="project" value="GO_Central"/>
</dbReference>
<dbReference type="Gene3D" id="2.40.50.100">
    <property type="match status" value="1"/>
</dbReference>
<dbReference type="OMA" id="KEHEWIR"/>
<dbReference type="GO" id="GO:0005960">
    <property type="term" value="C:glycine cleavage complex"/>
    <property type="evidence" value="ECO:0000318"/>
    <property type="project" value="GO_Central"/>
</dbReference>
<comment type="subunit">
    <text evidence="4">The glycine cleavage system is composed of four proteins: P, T, L and H.</text>
</comment>
<dbReference type="AlphaFoldDB" id="T1FMS6"/>
<evidence type="ECO:0000313" key="7">
    <source>
        <dbReference type="EnsemblMetazoa" id="HelroP185416"/>
    </source>
</evidence>
<keyword evidence="2 3" id="KW-0450">Lipoyl</keyword>
<evidence type="ECO:0000256" key="4">
    <source>
        <dbReference type="RuleBase" id="RU364055"/>
    </source>
</evidence>
<keyword evidence="4" id="KW-0496">Mitochondrion</keyword>
<comment type="similarity">
    <text evidence="1 4">Belongs to the GcvH family.</text>
</comment>
<dbReference type="HOGENOM" id="CLU_097408_1_1_1"/>
<dbReference type="InterPro" id="IPR033753">
    <property type="entry name" value="GCV_H/Fam206"/>
</dbReference>
<keyword evidence="4" id="KW-0809">Transit peptide</keyword>
<dbReference type="eggNOG" id="KOG3373">
    <property type="taxonomic scope" value="Eukaryota"/>
</dbReference>
<gene>
    <name evidence="7" type="primary">20210125</name>
    <name evidence="6" type="ORF">HELRODRAFT_185416</name>
</gene>
<dbReference type="InParanoid" id="T1FMS6"/>
<dbReference type="FunCoup" id="T1FMS6">
    <property type="interactions" value="926"/>
</dbReference>
<feature type="domain" description="Lipoyl-binding" evidence="5">
    <location>
        <begin position="58"/>
        <end position="140"/>
    </location>
</feature>